<protein>
    <submittedName>
        <fullName evidence="2">Uncharacterized protein</fullName>
    </submittedName>
</protein>
<gene>
    <name evidence="2" type="ORF">MKW94_010297</name>
</gene>
<evidence type="ECO:0000313" key="3">
    <source>
        <dbReference type="Proteomes" id="UP001177140"/>
    </source>
</evidence>
<name>A0AA41V2B8_PAPNU</name>
<dbReference type="AlphaFoldDB" id="A0AA41V2B8"/>
<accession>A0AA41V2B8</accession>
<organism evidence="2 3">
    <name type="scientific">Papaver nudicaule</name>
    <name type="common">Iceland poppy</name>
    <dbReference type="NCBI Taxonomy" id="74823"/>
    <lineage>
        <taxon>Eukaryota</taxon>
        <taxon>Viridiplantae</taxon>
        <taxon>Streptophyta</taxon>
        <taxon>Embryophyta</taxon>
        <taxon>Tracheophyta</taxon>
        <taxon>Spermatophyta</taxon>
        <taxon>Magnoliopsida</taxon>
        <taxon>Ranunculales</taxon>
        <taxon>Papaveraceae</taxon>
        <taxon>Papaveroideae</taxon>
        <taxon>Papaver</taxon>
    </lineage>
</organism>
<evidence type="ECO:0000313" key="2">
    <source>
        <dbReference type="EMBL" id="MCL7028221.1"/>
    </source>
</evidence>
<evidence type="ECO:0000256" key="1">
    <source>
        <dbReference type="SAM" id="MobiDB-lite"/>
    </source>
</evidence>
<feature type="compositionally biased region" description="Acidic residues" evidence="1">
    <location>
        <begin position="88"/>
        <end position="100"/>
    </location>
</feature>
<feature type="region of interest" description="Disordered" evidence="1">
    <location>
        <begin position="37"/>
        <end position="100"/>
    </location>
</feature>
<dbReference type="EMBL" id="JAJJMA010076912">
    <property type="protein sequence ID" value="MCL7028221.1"/>
    <property type="molecule type" value="Genomic_DNA"/>
</dbReference>
<reference evidence="2" key="1">
    <citation type="submission" date="2022-03" db="EMBL/GenBank/DDBJ databases">
        <title>A functionally conserved STORR gene fusion in Papaver species that diverged 16.8 million years ago.</title>
        <authorList>
            <person name="Catania T."/>
        </authorList>
    </citation>
    <scope>NUCLEOTIDE SEQUENCE</scope>
    <source>
        <strain evidence="2">S-191538</strain>
    </source>
</reference>
<keyword evidence="3" id="KW-1185">Reference proteome</keyword>
<proteinExistence type="predicted"/>
<dbReference type="Proteomes" id="UP001177140">
    <property type="component" value="Unassembled WGS sequence"/>
</dbReference>
<sequence>MAIYSEHRAILGNTRHAHKKHTREFPGWFESKITKLQRETGQQADDDNFVWGRTDVPEETVNYVAPERSRRENDDEDDTDVESVYTDSDVEESDDEIDCD</sequence>
<comment type="caution">
    <text evidence="2">The sequence shown here is derived from an EMBL/GenBank/DDBJ whole genome shotgun (WGS) entry which is preliminary data.</text>
</comment>